<sequence>MLDPKQLDEMARKLAQNLPSGLRDFQQEVEKNMRSALQNMLSRMDLVTREEFDAQAKVLARTRAQLETLEARVAALEGTTSKESAEKPAE</sequence>
<comment type="caution">
    <text evidence="2">The sequence shown here is derived from an EMBL/GenBank/DDBJ whole genome shotgun (WGS) entry which is preliminary data.</text>
</comment>
<dbReference type="AlphaFoldDB" id="A0A3E0WXG9"/>
<keyword evidence="3" id="KW-1185">Reference proteome</keyword>
<proteinExistence type="inferred from homology"/>
<dbReference type="EMBL" id="NFZW01000007">
    <property type="protein sequence ID" value="RFA37498.1"/>
    <property type="molecule type" value="Genomic_DNA"/>
</dbReference>
<comment type="function">
    <text evidence="1">Required for efficient ubiquinone (coenzyme Q) biosynthesis. UbiK is probably an accessory factor of Ubi enzymes and facilitates ubiquinone biosynthesis by acting as an assembly factor, a targeting factor, or both.</text>
</comment>
<dbReference type="Proteomes" id="UP000256763">
    <property type="component" value="Unassembled WGS sequence"/>
</dbReference>
<dbReference type="PANTHER" id="PTHR38040">
    <property type="entry name" value="UBIQUINONE BIOSYNTHESIS ACCESSORY FACTOR UBIK"/>
    <property type="match status" value="1"/>
</dbReference>
<comment type="subcellular location">
    <subcellularLocation>
        <location evidence="1">Cytoplasm</location>
    </subcellularLocation>
</comment>
<gene>
    <name evidence="1" type="primary">ubiK</name>
    <name evidence="2" type="ORF">CAL65_09500</name>
</gene>
<name>A0A3E0WXG9_9GAMM</name>
<dbReference type="GO" id="GO:0006744">
    <property type="term" value="P:ubiquinone biosynthetic process"/>
    <property type="evidence" value="ECO:0007669"/>
    <property type="project" value="UniProtKB-UniRule"/>
</dbReference>
<dbReference type="GO" id="GO:0005829">
    <property type="term" value="C:cytosol"/>
    <property type="evidence" value="ECO:0007669"/>
    <property type="project" value="TreeGrafter"/>
</dbReference>
<organism evidence="2 3">
    <name type="scientific">Alkalilimnicola ehrlichii</name>
    <dbReference type="NCBI Taxonomy" id="351052"/>
    <lineage>
        <taxon>Bacteria</taxon>
        <taxon>Pseudomonadati</taxon>
        <taxon>Pseudomonadota</taxon>
        <taxon>Gammaproteobacteria</taxon>
        <taxon>Chromatiales</taxon>
        <taxon>Ectothiorhodospiraceae</taxon>
        <taxon>Alkalilimnicola</taxon>
    </lineage>
</organism>
<comment type="similarity">
    <text evidence="1">Belongs to the UbiK family.</text>
</comment>
<dbReference type="RefSeq" id="WP_116301833.1">
    <property type="nucleotide sequence ID" value="NZ_NFZV01000006.1"/>
</dbReference>
<dbReference type="InterPro" id="IPR007475">
    <property type="entry name" value="UbiK"/>
</dbReference>
<dbReference type="OrthoDB" id="5297354at2"/>
<dbReference type="PANTHER" id="PTHR38040:SF1">
    <property type="entry name" value="UBIQUINONE BIOSYNTHESIS ACCESSORY FACTOR UBIK"/>
    <property type="match status" value="1"/>
</dbReference>
<evidence type="ECO:0000313" key="3">
    <source>
        <dbReference type="Proteomes" id="UP000256763"/>
    </source>
</evidence>
<dbReference type="Pfam" id="PF04380">
    <property type="entry name" value="BMFP"/>
    <property type="match status" value="1"/>
</dbReference>
<protein>
    <recommendedName>
        <fullName evidence="1">Ubiquinone biosynthesis accessory factor UbiK</fullName>
    </recommendedName>
</protein>
<comment type="pathway">
    <text evidence="1">Cofactor biosynthesis; ubiquinone biosynthesis.</text>
</comment>
<keyword evidence="1" id="KW-0831">Ubiquinone biosynthesis</keyword>
<evidence type="ECO:0000313" key="2">
    <source>
        <dbReference type="EMBL" id="RFA37498.1"/>
    </source>
</evidence>
<evidence type="ECO:0000256" key="1">
    <source>
        <dbReference type="HAMAP-Rule" id="MF_02216"/>
    </source>
</evidence>
<dbReference type="UniPathway" id="UPA00232"/>
<reference evidence="3" key="1">
    <citation type="submission" date="2017-05" db="EMBL/GenBank/DDBJ databases">
        <authorList>
            <person name="Sharma S."/>
            <person name="Sidhu C."/>
            <person name="Pinnaka A.K."/>
        </authorList>
    </citation>
    <scope>NUCLEOTIDE SEQUENCE [LARGE SCALE GENOMIC DNA]</scope>
    <source>
        <strain evidence="3">AK93</strain>
    </source>
</reference>
<keyword evidence="1" id="KW-0963">Cytoplasm</keyword>
<dbReference type="HAMAP" id="MF_02216">
    <property type="entry name" value="UbiK"/>
    <property type="match status" value="1"/>
</dbReference>
<dbReference type="NCBIfam" id="NF047835">
    <property type="entry name" value="UbiqAccUbiK"/>
    <property type="match status" value="1"/>
</dbReference>
<accession>A0A3E0WXG9</accession>